<reference evidence="2 3" key="1">
    <citation type="submission" date="2024-02" db="EMBL/GenBank/DDBJ databases">
        <authorList>
            <person name="Chen Y."/>
            <person name="Shah S."/>
            <person name="Dougan E. K."/>
            <person name="Thang M."/>
            <person name="Chan C."/>
        </authorList>
    </citation>
    <scope>NUCLEOTIDE SEQUENCE [LARGE SCALE GENOMIC DNA]</scope>
</reference>
<keyword evidence="3" id="KW-1185">Reference proteome</keyword>
<name>A0ABP0MK44_9DINO</name>
<feature type="transmembrane region" description="Helical" evidence="1">
    <location>
        <begin position="7"/>
        <end position="26"/>
    </location>
</feature>
<dbReference type="EMBL" id="CAXAMM010022365">
    <property type="protein sequence ID" value="CAK9051850.1"/>
    <property type="molecule type" value="Genomic_DNA"/>
</dbReference>
<feature type="transmembrane region" description="Helical" evidence="1">
    <location>
        <begin position="131"/>
        <end position="151"/>
    </location>
</feature>
<evidence type="ECO:0000256" key="1">
    <source>
        <dbReference type="SAM" id="Phobius"/>
    </source>
</evidence>
<comment type="caution">
    <text evidence="2">The sequence shown here is derived from an EMBL/GenBank/DDBJ whole genome shotgun (WGS) entry which is preliminary data.</text>
</comment>
<proteinExistence type="predicted"/>
<feature type="transmembrane region" description="Helical" evidence="1">
    <location>
        <begin position="46"/>
        <end position="67"/>
    </location>
</feature>
<keyword evidence="1" id="KW-1133">Transmembrane helix</keyword>
<feature type="transmembrane region" description="Helical" evidence="1">
    <location>
        <begin position="98"/>
        <end position="119"/>
    </location>
</feature>
<keyword evidence="1" id="KW-0812">Transmembrane</keyword>
<feature type="non-terminal residue" evidence="2">
    <location>
        <position position="1"/>
    </location>
</feature>
<dbReference type="Proteomes" id="UP001642464">
    <property type="component" value="Unassembled WGS sequence"/>
</dbReference>
<organism evidence="2 3">
    <name type="scientific">Durusdinium trenchii</name>
    <dbReference type="NCBI Taxonomy" id="1381693"/>
    <lineage>
        <taxon>Eukaryota</taxon>
        <taxon>Sar</taxon>
        <taxon>Alveolata</taxon>
        <taxon>Dinophyceae</taxon>
        <taxon>Suessiales</taxon>
        <taxon>Symbiodiniaceae</taxon>
        <taxon>Durusdinium</taxon>
    </lineage>
</organism>
<protein>
    <submittedName>
        <fullName evidence="2">Uncharacterized protein</fullName>
    </submittedName>
</protein>
<sequence>DVVNRIFLILAIISNVCLVVTFGLGWSIEDAGSLAESARRMVTLHFLSALAAATLALLVHAVVLTYFMGTGRWIEETSEAYRLGNDARNANIQLKYKVIPGMVGCMTLIIVTGAFGAIADPASNASMQHAATIHFVLAASTLLGNIFVSVIEYDQIARNGRLVNEIIERVQQIRRDRGGRFRMSPDVMRADGARQRIIVFDDDSFWEAQLARFFDAEDHFEVGRRRQSELLAGELSLPAAVAYVLPLKEGNERDLRVLERWLATPAVDRGLVLLGAGCEGIEADLRSLGVASVLYWADPLKTVCETLLAIARREVARRSCDDRSASVSPLREALETGVDDE</sequence>
<evidence type="ECO:0000313" key="3">
    <source>
        <dbReference type="Proteomes" id="UP001642464"/>
    </source>
</evidence>
<gene>
    <name evidence="2" type="ORF">SCF082_LOCUS28431</name>
</gene>
<evidence type="ECO:0000313" key="2">
    <source>
        <dbReference type="EMBL" id="CAK9051850.1"/>
    </source>
</evidence>
<keyword evidence="1" id="KW-0472">Membrane</keyword>
<accession>A0ABP0MK44</accession>